<dbReference type="AlphaFoldDB" id="A0AAE0BH45"/>
<protein>
    <submittedName>
        <fullName evidence="1">Uncharacterized protein</fullName>
    </submittedName>
</protein>
<organism evidence="1 2">
    <name type="scientific">Cymbomonas tetramitiformis</name>
    <dbReference type="NCBI Taxonomy" id="36881"/>
    <lineage>
        <taxon>Eukaryota</taxon>
        <taxon>Viridiplantae</taxon>
        <taxon>Chlorophyta</taxon>
        <taxon>Pyramimonadophyceae</taxon>
        <taxon>Pyramimonadales</taxon>
        <taxon>Pyramimonadaceae</taxon>
        <taxon>Cymbomonas</taxon>
    </lineage>
</organism>
<name>A0AAE0BH45_9CHLO</name>
<proteinExistence type="predicted"/>
<evidence type="ECO:0000313" key="2">
    <source>
        <dbReference type="Proteomes" id="UP001190700"/>
    </source>
</evidence>
<evidence type="ECO:0000313" key="1">
    <source>
        <dbReference type="EMBL" id="KAK3235874.1"/>
    </source>
</evidence>
<reference evidence="1 2" key="1">
    <citation type="journal article" date="2015" name="Genome Biol. Evol.">
        <title>Comparative Genomics of a Bacterivorous Green Alga Reveals Evolutionary Causalities and Consequences of Phago-Mixotrophic Mode of Nutrition.</title>
        <authorList>
            <person name="Burns J.A."/>
            <person name="Paasch A."/>
            <person name="Narechania A."/>
            <person name="Kim E."/>
        </authorList>
    </citation>
    <scope>NUCLEOTIDE SEQUENCE [LARGE SCALE GENOMIC DNA]</scope>
    <source>
        <strain evidence="1 2">PLY_AMNH</strain>
    </source>
</reference>
<dbReference type="Gene3D" id="3.40.50.2000">
    <property type="entry name" value="Glycogen Phosphorylase B"/>
    <property type="match status" value="1"/>
</dbReference>
<dbReference type="PANTHER" id="PTHR44998">
    <property type="match status" value="1"/>
</dbReference>
<keyword evidence="2" id="KW-1185">Reference proteome</keyword>
<sequence length="144" mass="16067">MQSRERIGLHSGPVGDAVCRQVAGDRMHQRAATSLLHAARCEHNLVASSLREYEDKAIALILPDHGQVAHRLVRHENGYAHADKANEVSLTREKTCVDKARRELGGAALFDTKRWTQNFETGLSMAWSSQCDTQTKGRTLDVFE</sequence>
<accession>A0AAE0BH45</accession>
<dbReference type="PANTHER" id="PTHR44998:SF1">
    <property type="entry name" value="UDP-N-ACETYLGLUCOSAMINE--PEPTIDE N-ACETYLGLUCOSAMINYLTRANSFERASE 110 KDA SUBUNIT"/>
    <property type="match status" value="1"/>
</dbReference>
<dbReference type="Proteomes" id="UP001190700">
    <property type="component" value="Unassembled WGS sequence"/>
</dbReference>
<comment type="caution">
    <text evidence="1">The sequence shown here is derived from an EMBL/GenBank/DDBJ whole genome shotgun (WGS) entry which is preliminary data.</text>
</comment>
<dbReference type="GO" id="GO:0016757">
    <property type="term" value="F:glycosyltransferase activity"/>
    <property type="evidence" value="ECO:0007669"/>
    <property type="project" value="TreeGrafter"/>
</dbReference>
<gene>
    <name evidence="1" type="ORF">CYMTET_53955</name>
</gene>
<dbReference type="EMBL" id="LGRX02035205">
    <property type="protein sequence ID" value="KAK3235874.1"/>
    <property type="molecule type" value="Genomic_DNA"/>
</dbReference>
<dbReference type="GO" id="GO:0006493">
    <property type="term" value="P:protein O-linked glycosylation"/>
    <property type="evidence" value="ECO:0007669"/>
    <property type="project" value="TreeGrafter"/>
</dbReference>